<evidence type="ECO:0000313" key="5">
    <source>
        <dbReference type="Proteomes" id="UP000324701"/>
    </source>
</evidence>
<accession>A0A5B1B744</accession>
<dbReference type="InterPro" id="IPR000030">
    <property type="entry name" value="PPE_dom"/>
</dbReference>
<dbReference type="Pfam" id="PF08237">
    <property type="entry name" value="PE-PPE"/>
    <property type="match status" value="1"/>
</dbReference>
<dbReference type="Pfam" id="PF00823">
    <property type="entry name" value="PPE"/>
    <property type="match status" value="1"/>
</dbReference>
<feature type="non-terminal residue" evidence="4">
    <location>
        <position position="527"/>
    </location>
</feature>
<evidence type="ECO:0000259" key="3">
    <source>
        <dbReference type="Pfam" id="PF08237"/>
    </source>
</evidence>
<name>A0A5B1B744_MYCSI</name>
<dbReference type="InterPro" id="IPR013228">
    <property type="entry name" value="PE-PPE_C"/>
</dbReference>
<feature type="non-terminal residue" evidence="4">
    <location>
        <position position="1"/>
    </location>
</feature>
<dbReference type="OrthoDB" id="4568361at2"/>
<dbReference type="Gene3D" id="3.40.50.1820">
    <property type="entry name" value="alpha/beta hydrolase"/>
    <property type="match status" value="1"/>
</dbReference>
<proteinExistence type="inferred from homology"/>
<evidence type="ECO:0000313" key="4">
    <source>
        <dbReference type="EMBL" id="KAA1243084.1"/>
    </source>
</evidence>
<organism evidence="4 5">
    <name type="scientific">Mycobacterium simiae</name>
    <name type="common">Mycobacterium habana</name>
    <dbReference type="NCBI Taxonomy" id="1784"/>
    <lineage>
        <taxon>Bacteria</taxon>
        <taxon>Bacillati</taxon>
        <taxon>Actinomycetota</taxon>
        <taxon>Actinomycetes</taxon>
        <taxon>Mycobacteriales</taxon>
        <taxon>Mycobacteriaceae</taxon>
        <taxon>Mycobacterium</taxon>
        <taxon>Mycobacterium simiae complex</taxon>
    </lineage>
</organism>
<comment type="similarity">
    <text evidence="1">Belongs to the mycobacterial PPE family.</text>
</comment>
<dbReference type="InterPro" id="IPR029058">
    <property type="entry name" value="AB_hydrolase_fold"/>
</dbReference>
<evidence type="ECO:0000256" key="1">
    <source>
        <dbReference type="ARBA" id="ARBA00010652"/>
    </source>
</evidence>
<keyword evidence="5" id="KW-1185">Reference proteome</keyword>
<feature type="domain" description="PPE" evidence="2">
    <location>
        <begin position="1"/>
        <end position="140"/>
    </location>
</feature>
<protein>
    <submittedName>
        <fullName evidence="4">PPE family protein</fullName>
    </submittedName>
</protein>
<evidence type="ECO:0000259" key="2">
    <source>
        <dbReference type="Pfam" id="PF00823"/>
    </source>
</evidence>
<comment type="caution">
    <text evidence="4">The sequence shown here is derived from an EMBL/GenBank/DDBJ whole genome shotgun (WGS) entry which is preliminary data.</text>
</comment>
<dbReference type="EMBL" id="VTZN01000373">
    <property type="protein sequence ID" value="KAA1243084.1"/>
    <property type="molecule type" value="Genomic_DNA"/>
</dbReference>
<dbReference type="PANTHER" id="PTHR46766:SF1">
    <property type="entry name" value="GLUTAMINE-RICH PROTEIN 2"/>
    <property type="match status" value="1"/>
</dbReference>
<dbReference type="InterPro" id="IPR038332">
    <property type="entry name" value="PPE_sf"/>
</dbReference>
<reference evidence="4 5" key="1">
    <citation type="submission" date="2019-09" db="EMBL/GenBank/DDBJ databases">
        <title>Report of infection by Mycobacterium simiae a patient suffering from pulmonary tuberculosis.</title>
        <authorList>
            <person name="Mohanty P.S."/>
            <person name="Bansal A.K."/>
            <person name="Singh H."/>
            <person name="Sharma S."/>
            <person name="Patil S.A."/>
            <person name="Upadhaya P."/>
            <person name="Singh P.K."/>
            <person name="Kumar D."/>
            <person name="Kumar S."/>
            <person name="Singh R.K."/>
            <person name="Chaudhary B."/>
        </authorList>
    </citation>
    <scope>NUCLEOTIDE SEQUENCE [LARGE SCALE GENOMIC DNA]</scope>
    <source>
        <strain evidence="4 5">JAL-560-SIM</strain>
    </source>
</reference>
<dbReference type="Gene3D" id="1.20.1260.20">
    <property type="entry name" value="PPE superfamily"/>
    <property type="match status" value="1"/>
</dbReference>
<dbReference type="SUPFAM" id="SSF140459">
    <property type="entry name" value="PE/PPE dimer-like"/>
    <property type="match status" value="1"/>
</dbReference>
<dbReference type="AlphaFoldDB" id="A0A5B1B744"/>
<sequence length="527" mass="53673">AAAAAWDGLAAELQAAMTSFGSVTSGLAGGSWLGTASVAMTAAAVPYVGWLGTSAAQAAEAAGLARVAAGAFEAARSATVDLGVVAANRAQLVSLVTSNLFGQNAPAIAAVEAAYEQMWAQDVAALVGYHGVASALAAQLSPWQLGLQSALSVAGARVALPSTPTLSTATARAAEIAMTRTASAVNDVALVMGGSGLPIPGPRYVDAANLLFIERSAPAAIIEALFTPQGLYPVTGTKSLTFDISVAQGVTILDTAIRQQIAAGNSVTVFGYSQSATIASLEMVRLASSISPPSMDQLSFVLAANPSNPNGGIAARFAGLALPSLGATASGATPDNLYPTSSYTIEYDGVADFPRYPINILANLNALAGIYYLHPTYMMLTPEQINSAIPLTNTVGPTMTNYYIIPTKNLPLLEPLRALPIMGNPLADLIQPNLKVLVNLGYGDPAYGYSTTAPNVATPFELFPPVSPLTVANHLVAGTQQGVNDFAYGMAKIDLPSLPAVPNLLMAGPTTTSAPGTALMLSPAVSP</sequence>
<feature type="domain" description="PE-PPE" evidence="3">
    <location>
        <begin position="219"/>
        <end position="442"/>
    </location>
</feature>
<dbReference type="Proteomes" id="UP000324701">
    <property type="component" value="Unassembled WGS sequence"/>
</dbReference>
<dbReference type="PANTHER" id="PTHR46766">
    <property type="entry name" value="GLUTAMINE-RICH PROTEIN 2"/>
    <property type="match status" value="1"/>
</dbReference>
<gene>
    <name evidence="4" type="ORF">F0Q45_25870</name>
</gene>
<dbReference type="GO" id="GO:0052572">
    <property type="term" value="P:response to host immune response"/>
    <property type="evidence" value="ECO:0007669"/>
    <property type="project" value="TreeGrafter"/>
</dbReference>
<dbReference type="RefSeq" id="WP_149656577.1">
    <property type="nucleotide sequence ID" value="NZ_VTZN01000373.1"/>
</dbReference>